<keyword evidence="1" id="KW-0812">Transmembrane</keyword>
<keyword evidence="1" id="KW-1133">Transmembrane helix</keyword>
<dbReference type="Proteomes" id="UP000014174">
    <property type="component" value="Unassembled WGS sequence"/>
</dbReference>
<keyword evidence="3" id="KW-1185">Reference proteome</keyword>
<evidence type="ECO:0000313" key="3">
    <source>
        <dbReference type="Proteomes" id="UP000014174"/>
    </source>
</evidence>
<accession>R9GXN8</accession>
<proteinExistence type="predicted"/>
<comment type="caution">
    <text evidence="2">The sequence shown here is derived from an EMBL/GenBank/DDBJ whole genome shotgun (WGS) entry which is preliminary data.</text>
</comment>
<sequence length="74" mass="8392">MKLFNRTQQTKYAIEHERLAGTIASFIIRIQQRIASFLNEGILRIPPSLRLILLLATGLAFAACCLYLLIKGFK</sequence>
<protein>
    <submittedName>
        <fullName evidence="2">Uncharacterized protein</fullName>
    </submittedName>
</protein>
<organism evidence="2 3">
    <name type="scientific">Arcticibacter svalbardensis MN12-7</name>
    <dbReference type="NCBI Taxonomy" id="1150600"/>
    <lineage>
        <taxon>Bacteria</taxon>
        <taxon>Pseudomonadati</taxon>
        <taxon>Bacteroidota</taxon>
        <taxon>Sphingobacteriia</taxon>
        <taxon>Sphingobacteriales</taxon>
        <taxon>Sphingobacteriaceae</taxon>
        <taxon>Arcticibacter</taxon>
    </lineage>
</organism>
<dbReference type="EMBL" id="AQPN01000020">
    <property type="protein sequence ID" value="EOR96260.1"/>
    <property type="molecule type" value="Genomic_DNA"/>
</dbReference>
<keyword evidence="1" id="KW-0472">Membrane</keyword>
<dbReference type="STRING" id="1150600.ADIARSV_0495"/>
<evidence type="ECO:0000256" key="1">
    <source>
        <dbReference type="SAM" id="Phobius"/>
    </source>
</evidence>
<gene>
    <name evidence="2" type="ORF">ADIARSV_0495</name>
</gene>
<evidence type="ECO:0000313" key="2">
    <source>
        <dbReference type="EMBL" id="EOR96260.1"/>
    </source>
</evidence>
<dbReference type="AlphaFoldDB" id="R9GXN8"/>
<feature type="transmembrane region" description="Helical" evidence="1">
    <location>
        <begin position="51"/>
        <end position="70"/>
    </location>
</feature>
<reference evidence="2 3" key="1">
    <citation type="journal article" date="2013" name="Genome Announc.">
        <title>Draft Genome Sequence of Arcticibacter svalbardensis Strain MN12-7T, a Member of the Family Sphingobacteriaceae Isolated from an Arctic Soil Sample.</title>
        <authorList>
            <person name="Shivaji S."/>
            <person name="Ara S."/>
            <person name="Prasad S."/>
            <person name="Manasa B.P."/>
            <person name="Begum Z."/>
            <person name="Singh A."/>
            <person name="Kumar Pinnaka A."/>
        </authorList>
    </citation>
    <scope>NUCLEOTIDE SEQUENCE [LARGE SCALE GENOMIC DNA]</scope>
    <source>
        <strain evidence="2 3">MN12-7</strain>
    </source>
</reference>
<dbReference type="RefSeq" id="WP_016193744.1">
    <property type="nucleotide sequence ID" value="NZ_AQPN01000020.1"/>
</dbReference>
<name>R9GXN8_9SPHI</name>